<keyword evidence="1" id="KW-0812">Transmembrane</keyword>
<evidence type="ECO:0000313" key="3">
    <source>
        <dbReference type="Proteomes" id="UP000177117"/>
    </source>
</evidence>
<keyword evidence="1" id="KW-0472">Membrane</keyword>
<evidence type="ECO:0000313" key="2">
    <source>
        <dbReference type="EMBL" id="OGN00269.1"/>
    </source>
</evidence>
<dbReference type="EMBL" id="MGJD01000024">
    <property type="protein sequence ID" value="OGN00269.1"/>
    <property type="molecule type" value="Genomic_DNA"/>
</dbReference>
<reference evidence="2 3" key="1">
    <citation type="journal article" date="2016" name="Nat. Commun.">
        <title>Thousands of microbial genomes shed light on interconnected biogeochemical processes in an aquifer system.</title>
        <authorList>
            <person name="Anantharaman K."/>
            <person name="Brown C.T."/>
            <person name="Hug L.A."/>
            <person name="Sharon I."/>
            <person name="Castelle C.J."/>
            <person name="Probst A.J."/>
            <person name="Thomas B.C."/>
            <person name="Singh A."/>
            <person name="Wilkins M.J."/>
            <person name="Karaoz U."/>
            <person name="Brodie E.L."/>
            <person name="Williams K.H."/>
            <person name="Hubbard S.S."/>
            <person name="Banfield J.F."/>
        </authorList>
    </citation>
    <scope>NUCLEOTIDE SEQUENCE [LARGE SCALE GENOMIC DNA]</scope>
</reference>
<organism evidence="2 3">
    <name type="scientific">Candidatus Yanofskybacteria bacterium RIFCSPHIGHO2_01_FULL_41_53</name>
    <dbReference type="NCBI Taxonomy" id="1802663"/>
    <lineage>
        <taxon>Bacteria</taxon>
        <taxon>Candidatus Yanofskyibacteriota</taxon>
    </lineage>
</organism>
<gene>
    <name evidence="2" type="ORF">A2650_04530</name>
</gene>
<protein>
    <submittedName>
        <fullName evidence="2">Uncharacterized protein</fullName>
    </submittedName>
</protein>
<accession>A0A1F8EJM3</accession>
<dbReference type="AlphaFoldDB" id="A0A1F8EJM3"/>
<comment type="caution">
    <text evidence="2">The sequence shown here is derived from an EMBL/GenBank/DDBJ whole genome shotgun (WGS) entry which is preliminary data.</text>
</comment>
<feature type="transmembrane region" description="Helical" evidence="1">
    <location>
        <begin position="66"/>
        <end position="91"/>
    </location>
</feature>
<dbReference type="Proteomes" id="UP000177117">
    <property type="component" value="Unassembled WGS sequence"/>
</dbReference>
<proteinExistence type="predicted"/>
<feature type="transmembrane region" description="Helical" evidence="1">
    <location>
        <begin position="38"/>
        <end position="60"/>
    </location>
</feature>
<name>A0A1F8EJM3_9BACT</name>
<sequence length="96" mass="10650">MTGSTVVLVLPMVVAGACFLSGLVHLSRWHRERKNENLAEVFKFTSFGYLVFSVLAAMMIMETPELGVLLGATSLVFAFTSLIIFIFYRLVKMAAK</sequence>
<evidence type="ECO:0000256" key="1">
    <source>
        <dbReference type="SAM" id="Phobius"/>
    </source>
</evidence>
<keyword evidence="1" id="KW-1133">Transmembrane helix</keyword>
<feature type="transmembrane region" description="Helical" evidence="1">
    <location>
        <begin position="6"/>
        <end position="26"/>
    </location>
</feature>